<reference evidence="3" key="1">
    <citation type="journal article" date="2014" name="Int. J. Syst. Evol. Microbiol.">
        <title>Complete genome of a new Firmicutes species belonging to the dominant human colonic microbiota ('Ruminococcus bicirculans') reveals two chromosomes and a selective capacity to utilize plant glucans.</title>
        <authorList>
            <consortium name="NISC Comparative Sequencing Program"/>
            <person name="Wegmann U."/>
            <person name="Louis P."/>
            <person name="Goesmann A."/>
            <person name="Henrissat B."/>
            <person name="Duncan S.H."/>
            <person name="Flint H.J."/>
        </authorList>
    </citation>
    <scope>NUCLEOTIDE SEQUENCE</scope>
    <source>
        <strain evidence="3">KACC 11407</strain>
    </source>
</reference>
<protein>
    <recommendedName>
        <fullName evidence="5">DUF4175 domain-containing protein</fullName>
    </recommendedName>
</protein>
<dbReference type="RefSeq" id="WP_386756221.1">
    <property type="nucleotide sequence ID" value="NZ_JBHSNM010000011.1"/>
</dbReference>
<accession>A0ABW0SR51</accession>
<feature type="transmembrane region" description="Helical" evidence="1">
    <location>
        <begin position="48"/>
        <end position="69"/>
    </location>
</feature>
<evidence type="ECO:0000313" key="4">
    <source>
        <dbReference type="Proteomes" id="UP001596036"/>
    </source>
</evidence>
<keyword evidence="1" id="KW-0812">Transmembrane</keyword>
<gene>
    <name evidence="2" type="ORF">ACFPN1_16020</name>
    <name evidence="3" type="ORF">ACFPN1_16205</name>
</gene>
<dbReference type="EMBL" id="JBHSNM010000011">
    <property type="protein sequence ID" value="MFC5571567.1"/>
    <property type="molecule type" value="Genomic_DNA"/>
</dbReference>
<feature type="transmembrane region" description="Helical" evidence="1">
    <location>
        <begin position="12"/>
        <end position="36"/>
    </location>
</feature>
<evidence type="ECO:0008006" key="5">
    <source>
        <dbReference type="Google" id="ProtNLM"/>
    </source>
</evidence>
<organism evidence="3 4">
    <name type="scientific">Lysobacter yangpyeongensis</name>
    <dbReference type="NCBI Taxonomy" id="346182"/>
    <lineage>
        <taxon>Bacteria</taxon>
        <taxon>Pseudomonadati</taxon>
        <taxon>Pseudomonadota</taxon>
        <taxon>Gammaproteobacteria</taxon>
        <taxon>Lysobacterales</taxon>
        <taxon>Lysobacteraceae</taxon>
        <taxon>Lysobacter</taxon>
    </lineage>
</organism>
<keyword evidence="1" id="KW-1133">Transmembrane helix</keyword>
<comment type="caution">
    <text evidence="3">The sequence shown here is derived from an EMBL/GenBank/DDBJ whole genome shotgun (WGS) entry which is preliminary data.</text>
</comment>
<evidence type="ECO:0000313" key="3">
    <source>
        <dbReference type="EMBL" id="MFC5571598.1"/>
    </source>
</evidence>
<name>A0ABW0SR51_9GAMM</name>
<reference evidence="4" key="2">
    <citation type="journal article" date="2019" name="Int. J. Syst. Evol. Microbiol.">
        <title>The Global Catalogue of Microorganisms (GCM) 10K type strain sequencing project: providing services to taxonomists for standard genome sequencing and annotation.</title>
        <authorList>
            <consortium name="The Broad Institute Genomics Platform"/>
            <consortium name="The Broad Institute Genome Sequencing Center for Infectious Disease"/>
            <person name="Wu L."/>
            <person name="Ma J."/>
        </authorList>
    </citation>
    <scope>NUCLEOTIDE SEQUENCE [LARGE SCALE GENOMIC DNA]</scope>
    <source>
        <strain evidence="4">KACC 11407</strain>
    </source>
</reference>
<keyword evidence="1" id="KW-0472">Membrane</keyword>
<dbReference type="Proteomes" id="UP001596036">
    <property type="component" value="Unassembled WGS sequence"/>
</dbReference>
<sequence length="78" mass="8523">MKALWSNRLFKIGAIIAVLGWTPLLAIILLAAIGLWPDPNPNPIGPGLLFFFTFWPAVICLGIGALQVWRRRGQRGGA</sequence>
<evidence type="ECO:0000256" key="1">
    <source>
        <dbReference type="SAM" id="Phobius"/>
    </source>
</evidence>
<keyword evidence="4" id="KW-1185">Reference proteome</keyword>
<reference evidence="3" key="3">
    <citation type="submission" date="2024-09" db="EMBL/GenBank/DDBJ databases">
        <authorList>
            <person name="Sun Q."/>
            <person name="Mori K."/>
        </authorList>
    </citation>
    <scope>NUCLEOTIDE SEQUENCE</scope>
    <source>
        <strain evidence="3">KACC 11407</strain>
    </source>
</reference>
<dbReference type="EMBL" id="JBHSNM010000020">
    <property type="protein sequence ID" value="MFC5571598.1"/>
    <property type="molecule type" value="Genomic_DNA"/>
</dbReference>
<evidence type="ECO:0000313" key="2">
    <source>
        <dbReference type="EMBL" id="MFC5571567.1"/>
    </source>
</evidence>
<proteinExistence type="predicted"/>